<keyword evidence="1" id="KW-0472">Membrane</keyword>
<dbReference type="EMBL" id="ABEU02000010">
    <property type="protein sequence ID" value="PNR46405.1"/>
    <property type="molecule type" value="Genomic_DNA"/>
</dbReference>
<accession>A0A2K1JXZ7</accession>
<evidence type="ECO:0000313" key="3">
    <source>
        <dbReference type="EMBL" id="PNR46405.1"/>
    </source>
</evidence>
<dbReference type="SUPFAM" id="SSF56112">
    <property type="entry name" value="Protein kinase-like (PK-like)"/>
    <property type="match status" value="1"/>
</dbReference>
<name>A0A2K1JXZ7_PHYPA</name>
<dbReference type="Gene3D" id="3.30.200.20">
    <property type="entry name" value="Phosphorylase Kinase, domain 1"/>
    <property type="match status" value="1"/>
</dbReference>
<dbReference type="GO" id="GO:0005524">
    <property type="term" value="F:ATP binding"/>
    <property type="evidence" value="ECO:0007669"/>
    <property type="project" value="InterPro"/>
</dbReference>
<keyword evidence="5" id="KW-1185">Reference proteome</keyword>
<dbReference type="Pfam" id="PF00069">
    <property type="entry name" value="Pkinase"/>
    <property type="match status" value="1"/>
</dbReference>
<dbReference type="PaxDb" id="3218-PP1S293_17V6.1"/>
<dbReference type="Gramene" id="Pp3c10_6850V3.2">
    <property type="protein sequence ID" value="Pp3c10_6850V3.2"/>
    <property type="gene ID" value="Pp3c10_6850"/>
</dbReference>
<dbReference type="PANTHER" id="PTHR46699:SF5">
    <property type="entry name" value="PROTEIN KINASE DOMAIN-CONTAINING PROTEIN"/>
    <property type="match status" value="1"/>
</dbReference>
<dbReference type="STRING" id="3218.A0A2K1JXZ7"/>
<gene>
    <name evidence="3" type="ORF">PHYPA_013524</name>
</gene>
<keyword evidence="1" id="KW-0812">Transmembrane</keyword>
<dbReference type="PANTHER" id="PTHR46699">
    <property type="entry name" value="SERINE/THREONINE-PROTEIN KINASE STN8, CHLOROPLASTIC-RELATED"/>
    <property type="match status" value="1"/>
</dbReference>
<feature type="transmembrane region" description="Helical" evidence="1">
    <location>
        <begin position="596"/>
        <end position="614"/>
    </location>
</feature>
<organism evidence="3">
    <name type="scientific">Physcomitrium patens</name>
    <name type="common">Spreading-leaved earth moss</name>
    <name type="synonym">Physcomitrella patens</name>
    <dbReference type="NCBI Taxonomy" id="3218"/>
    <lineage>
        <taxon>Eukaryota</taxon>
        <taxon>Viridiplantae</taxon>
        <taxon>Streptophyta</taxon>
        <taxon>Embryophyta</taxon>
        <taxon>Bryophyta</taxon>
        <taxon>Bryophytina</taxon>
        <taxon>Bryopsida</taxon>
        <taxon>Funariidae</taxon>
        <taxon>Funariales</taxon>
        <taxon>Funariaceae</taxon>
        <taxon>Physcomitrium</taxon>
    </lineage>
</organism>
<evidence type="ECO:0000313" key="5">
    <source>
        <dbReference type="Proteomes" id="UP000006727"/>
    </source>
</evidence>
<dbReference type="InterPro" id="IPR008271">
    <property type="entry name" value="Ser/Thr_kinase_AS"/>
</dbReference>
<dbReference type="GO" id="GO:0004672">
    <property type="term" value="F:protein kinase activity"/>
    <property type="evidence" value="ECO:0007669"/>
    <property type="project" value="InterPro"/>
</dbReference>
<dbReference type="EnsemblPlants" id="Pp3c10_6850V3.1">
    <property type="protein sequence ID" value="Pp3c10_6850V3.1"/>
    <property type="gene ID" value="Pp3c10_6850"/>
</dbReference>
<reference evidence="4" key="3">
    <citation type="submission" date="2020-12" db="UniProtKB">
        <authorList>
            <consortium name="EnsemblPlants"/>
        </authorList>
    </citation>
    <scope>IDENTIFICATION</scope>
</reference>
<dbReference type="InterPro" id="IPR000719">
    <property type="entry name" value="Prot_kinase_dom"/>
</dbReference>
<keyword evidence="1" id="KW-1133">Transmembrane helix</keyword>
<reference evidence="3 5" key="1">
    <citation type="journal article" date="2008" name="Science">
        <title>The Physcomitrella genome reveals evolutionary insights into the conquest of land by plants.</title>
        <authorList>
            <person name="Rensing S."/>
            <person name="Lang D."/>
            <person name="Zimmer A."/>
            <person name="Terry A."/>
            <person name="Salamov A."/>
            <person name="Shapiro H."/>
            <person name="Nishiyama T."/>
            <person name="Perroud P.-F."/>
            <person name="Lindquist E."/>
            <person name="Kamisugi Y."/>
            <person name="Tanahashi T."/>
            <person name="Sakakibara K."/>
            <person name="Fujita T."/>
            <person name="Oishi K."/>
            <person name="Shin-I T."/>
            <person name="Kuroki Y."/>
            <person name="Toyoda A."/>
            <person name="Suzuki Y."/>
            <person name="Hashimoto A."/>
            <person name="Yamaguchi K."/>
            <person name="Sugano A."/>
            <person name="Kohara Y."/>
            <person name="Fujiyama A."/>
            <person name="Anterola A."/>
            <person name="Aoki S."/>
            <person name="Ashton N."/>
            <person name="Barbazuk W.B."/>
            <person name="Barker E."/>
            <person name="Bennetzen J."/>
            <person name="Bezanilla M."/>
            <person name="Blankenship R."/>
            <person name="Cho S.H."/>
            <person name="Dutcher S."/>
            <person name="Estelle M."/>
            <person name="Fawcett J.A."/>
            <person name="Gundlach H."/>
            <person name="Hanada K."/>
            <person name="Heyl A."/>
            <person name="Hicks K.A."/>
            <person name="Hugh J."/>
            <person name="Lohr M."/>
            <person name="Mayer K."/>
            <person name="Melkozernov A."/>
            <person name="Murata T."/>
            <person name="Nelson D."/>
            <person name="Pils B."/>
            <person name="Prigge M."/>
            <person name="Reiss B."/>
            <person name="Renner T."/>
            <person name="Rombauts S."/>
            <person name="Rushton P."/>
            <person name="Sanderfoot A."/>
            <person name="Schween G."/>
            <person name="Shiu S.-H."/>
            <person name="Stueber K."/>
            <person name="Theodoulou F.L."/>
            <person name="Tu H."/>
            <person name="Van de Peer Y."/>
            <person name="Verrier P.J."/>
            <person name="Waters E."/>
            <person name="Wood A."/>
            <person name="Yang L."/>
            <person name="Cove D."/>
            <person name="Cuming A."/>
            <person name="Hasebe M."/>
            <person name="Lucas S."/>
            <person name="Mishler D.B."/>
            <person name="Reski R."/>
            <person name="Grigoriev I."/>
            <person name="Quatrano R.S."/>
            <person name="Boore J.L."/>
        </authorList>
    </citation>
    <scope>NUCLEOTIDE SEQUENCE [LARGE SCALE GENOMIC DNA]</scope>
    <source>
        <strain evidence="4 5">cv. Gransden 2004</strain>
    </source>
</reference>
<evidence type="ECO:0000256" key="1">
    <source>
        <dbReference type="SAM" id="Phobius"/>
    </source>
</evidence>
<feature type="domain" description="Protein kinase" evidence="2">
    <location>
        <begin position="146"/>
        <end position="488"/>
    </location>
</feature>
<dbReference type="EnsemblPlants" id="Pp3c10_6850V3.2">
    <property type="protein sequence ID" value="Pp3c10_6850V3.2"/>
    <property type="gene ID" value="Pp3c10_6850"/>
</dbReference>
<proteinExistence type="predicted"/>
<dbReference type="AlphaFoldDB" id="A0A2K1JXZ7"/>
<dbReference type="SMART" id="SM00220">
    <property type="entry name" value="S_TKc"/>
    <property type="match status" value="1"/>
</dbReference>
<protein>
    <recommendedName>
        <fullName evidence="2">Protein kinase domain-containing protein</fullName>
    </recommendedName>
</protein>
<dbReference type="Gene3D" id="1.10.510.10">
    <property type="entry name" value="Transferase(Phosphotransferase) domain 1"/>
    <property type="match status" value="1"/>
</dbReference>
<dbReference type="Proteomes" id="UP000006727">
    <property type="component" value="Chromosome 10"/>
</dbReference>
<dbReference type="Gramene" id="Pp3c10_6850V3.1">
    <property type="protein sequence ID" value="Pp3c10_6850V3.1"/>
    <property type="gene ID" value="Pp3c10_6850"/>
</dbReference>
<dbReference type="PROSITE" id="PS00108">
    <property type="entry name" value="PROTEIN_KINASE_ST"/>
    <property type="match status" value="1"/>
</dbReference>
<reference evidence="3 5" key="2">
    <citation type="journal article" date="2018" name="Plant J.">
        <title>The Physcomitrella patens chromosome-scale assembly reveals moss genome structure and evolution.</title>
        <authorList>
            <person name="Lang D."/>
            <person name="Ullrich K.K."/>
            <person name="Murat F."/>
            <person name="Fuchs J."/>
            <person name="Jenkins J."/>
            <person name="Haas F.B."/>
            <person name="Piednoel M."/>
            <person name="Gundlach H."/>
            <person name="Van Bel M."/>
            <person name="Meyberg R."/>
            <person name="Vives C."/>
            <person name="Morata J."/>
            <person name="Symeonidi A."/>
            <person name="Hiss M."/>
            <person name="Muchero W."/>
            <person name="Kamisugi Y."/>
            <person name="Saleh O."/>
            <person name="Blanc G."/>
            <person name="Decker E.L."/>
            <person name="van Gessel N."/>
            <person name="Grimwood J."/>
            <person name="Hayes R.D."/>
            <person name="Graham S.W."/>
            <person name="Gunter L.E."/>
            <person name="McDaniel S.F."/>
            <person name="Hoernstein S.N.W."/>
            <person name="Larsson A."/>
            <person name="Li F.W."/>
            <person name="Perroud P.F."/>
            <person name="Phillips J."/>
            <person name="Ranjan P."/>
            <person name="Rokshar D.S."/>
            <person name="Rothfels C.J."/>
            <person name="Schneider L."/>
            <person name="Shu S."/>
            <person name="Stevenson D.W."/>
            <person name="Thummler F."/>
            <person name="Tillich M."/>
            <person name="Villarreal Aguilar J.C."/>
            <person name="Widiez T."/>
            <person name="Wong G.K."/>
            <person name="Wymore A."/>
            <person name="Zhang Y."/>
            <person name="Zimmer A.D."/>
            <person name="Quatrano R.S."/>
            <person name="Mayer K.F.X."/>
            <person name="Goodstein D."/>
            <person name="Casacuberta J.M."/>
            <person name="Vandepoele K."/>
            <person name="Reski R."/>
            <person name="Cuming A.C."/>
            <person name="Tuskan G.A."/>
            <person name="Maumus F."/>
            <person name="Salse J."/>
            <person name="Schmutz J."/>
            <person name="Rensing S.A."/>
        </authorList>
    </citation>
    <scope>NUCLEOTIDE SEQUENCE [LARGE SCALE GENOMIC DNA]</scope>
    <source>
        <strain evidence="4 5">cv. Gransden 2004</strain>
    </source>
</reference>
<dbReference type="PROSITE" id="PS50011">
    <property type="entry name" value="PROTEIN_KINASE_DOM"/>
    <property type="match status" value="1"/>
</dbReference>
<feature type="transmembrane region" description="Helical" evidence="1">
    <location>
        <begin position="554"/>
        <end position="576"/>
    </location>
</feature>
<sequence>MTVMAASLSFPSPSTVSLRSSLFRPCLIRRDSQLTYRILPSRLGSIDPGRCVAQISVAGFSEALQSGLGPEAYQSMTKLYNDVFVNYAKLGVHLPDDENAVGYLAVALPAALLYLTATPGPIAGLLDFVRDRADVNRSLTFRAHEVKIGRLMGEGSFGIAYEGFIHKGGKRPGKQPLHVVLKKNKARVAGANQMLNAEIHMNQRLQRTSPEAIADFLGTVNVSSSQARGKLTEGVWLVWKYQGHWSLDHYMKQKNFPENIAEAVLGQKVKNTASRAALNKQNALVVRKIMQQILTNLRDLHRSGVVHRDLKPLNLVLSEDSGFFKLIDLGACVDIRSGFNYDPFETVIDPTYAAPEHYVMPTSTPTLPPDPLCSMISPLVWFLNTPDRFDLYSAGLILMQLCVKQLRQDVGLKTFSTQFKRDGYDLDVWRKRCSISSEEFAVLDADDGAGWELAKAMLQPRHDKAFFIWPSLRSSRPSAAAALRHRFIRGTFLPRRINIASLAPDITLLPSLPSLPSLSQLLRPVFSGESAKEAAVKQLTNLREASGNINPKRVIIALGAALPTAATSAFVLTIGWVTLATLKSSTHISYELGRSVANSVGLSGSACLVFFLFIKPRLKEHELASRREMDMQSRLEAEESTLINVVRPDPPVYNQTKLPSTGQQHGPLRFKTGLSEAVLAMEASLASLESSIQREQEFSAEQQERLARMKKLLITPSGISLASPSEAADVPLSTNGANVGKPFSEYIS</sequence>
<evidence type="ECO:0000313" key="4">
    <source>
        <dbReference type="EnsemblPlants" id="Pp3c10_6850V3.1"/>
    </source>
</evidence>
<dbReference type="InterPro" id="IPR011009">
    <property type="entry name" value="Kinase-like_dom_sf"/>
</dbReference>
<evidence type="ECO:0000259" key="2">
    <source>
        <dbReference type="PROSITE" id="PS50011"/>
    </source>
</evidence>